<dbReference type="STRING" id="86259.A0A4Z1NQ15"/>
<proteinExistence type="predicted"/>
<gene>
    <name evidence="3" type="ORF">E6O75_ATG10251</name>
</gene>
<feature type="region of interest" description="Disordered" evidence="2">
    <location>
        <begin position="344"/>
        <end position="403"/>
    </location>
</feature>
<feature type="coiled-coil region" evidence="1">
    <location>
        <begin position="84"/>
        <end position="139"/>
    </location>
</feature>
<accession>A0A4Z1NQ15</accession>
<organism evidence="3 4">
    <name type="scientific">Venturia nashicola</name>
    <dbReference type="NCBI Taxonomy" id="86259"/>
    <lineage>
        <taxon>Eukaryota</taxon>
        <taxon>Fungi</taxon>
        <taxon>Dikarya</taxon>
        <taxon>Ascomycota</taxon>
        <taxon>Pezizomycotina</taxon>
        <taxon>Dothideomycetes</taxon>
        <taxon>Pleosporomycetidae</taxon>
        <taxon>Venturiales</taxon>
        <taxon>Venturiaceae</taxon>
        <taxon>Venturia</taxon>
    </lineage>
</organism>
<comment type="caution">
    <text evidence="3">The sequence shown here is derived from an EMBL/GenBank/DDBJ whole genome shotgun (WGS) entry which is preliminary data.</text>
</comment>
<name>A0A4Z1NQ15_9PEZI</name>
<feature type="compositionally biased region" description="Polar residues" evidence="2">
    <location>
        <begin position="490"/>
        <end position="507"/>
    </location>
</feature>
<keyword evidence="1" id="KW-0175">Coiled coil</keyword>
<evidence type="ECO:0000313" key="4">
    <source>
        <dbReference type="Proteomes" id="UP000298493"/>
    </source>
</evidence>
<feature type="compositionally biased region" description="Polar residues" evidence="2">
    <location>
        <begin position="450"/>
        <end position="471"/>
    </location>
</feature>
<protein>
    <submittedName>
        <fullName evidence="3">Uncharacterized protein</fullName>
    </submittedName>
</protein>
<feature type="compositionally biased region" description="Polar residues" evidence="2">
    <location>
        <begin position="696"/>
        <end position="711"/>
    </location>
</feature>
<dbReference type="EMBL" id="SNSC02000034">
    <property type="protein sequence ID" value="TID12758.1"/>
    <property type="molecule type" value="Genomic_DNA"/>
</dbReference>
<feature type="coiled-coil region" evidence="1">
    <location>
        <begin position="281"/>
        <end position="308"/>
    </location>
</feature>
<dbReference type="AlphaFoldDB" id="A0A4Z1NQ15"/>
<reference evidence="3 4" key="1">
    <citation type="submission" date="2019-04" db="EMBL/GenBank/DDBJ databases">
        <title>High contiguity whole genome sequence and gene annotation resource for two Venturia nashicola isolates.</title>
        <authorList>
            <person name="Prokchorchik M."/>
            <person name="Won K."/>
            <person name="Lee Y."/>
            <person name="Choi E.D."/>
            <person name="Segonzac C."/>
            <person name="Sohn K.H."/>
        </authorList>
    </citation>
    <scope>NUCLEOTIDE SEQUENCE [LARGE SCALE GENOMIC DNA]</scope>
    <source>
        <strain evidence="3 4">PRI2</strain>
    </source>
</reference>
<dbReference type="Proteomes" id="UP000298493">
    <property type="component" value="Unassembled WGS sequence"/>
</dbReference>
<keyword evidence="4" id="KW-1185">Reference proteome</keyword>
<evidence type="ECO:0000313" key="3">
    <source>
        <dbReference type="EMBL" id="TID12758.1"/>
    </source>
</evidence>
<feature type="region of interest" description="Disordered" evidence="2">
    <location>
        <begin position="450"/>
        <end position="526"/>
    </location>
</feature>
<sequence length="765" mass="84271">MDPDRPSSEGDNWDNDHSNCLKCCCGRPDCPYLLHSTRILAKVQSDAQKAGELGQIRQRHVGNEYLPIFLPPLQALLYRHESYVADAENDRKRMLETLRILEQEKRGVEERNAHTIEENRRLLDQLESLNAALVESDSRILSLTECLRSAEVQVERLTGLAARTDLLNAELARFEDEQEALQKTLDVTKEDERTAILRFQRAERTIVSLQDQMDSIERDAREERERHVELVGRMERRRAVELELSTAAGRLKGAAASTTLPNDKNGSSVVSHFVKDILQDNANLQLGIVELKELLDRSNDEVGKLRQMMVQQGIQESPSTPAPTIPSLGTELGAMELHVHHHYHSPSAIEQPKPARKEIARRPRKKRVSLTSSHFAPPSGTHTTRSSLSMGHSNHPSTSSTILSHTAVTIPNQRASIKRWSMQSSQTAISSVPSSPYNESIFDRVFSDNATDLSRPTSPESNGAFSPQTSGPVEPRHDPIPRFSLDAGMRTSSEGAMPFSQQLTGASRSKGKSKRESAGGEIDPWSTGYHSIILEEENEETQQTESQIKYEQFSSNNVMRPGLRRAASHESLISISGMDIHTLQSRPSQLLAGGGRRVSQTALTGMNIVAIHASSRPSQNSSLSYLASIADSQRKPGEIRKKSSMGNLGSKVGWVFGRWGYAASEMPSLASTAEQIEPLGESKITGRPRSRKTQHSEGANASQPPTPSLHSMDSAKSALLGVKNRAPGINQSGPIFGFGPEVPLPREPIVKSLDVDALRESLAGE</sequence>
<evidence type="ECO:0000256" key="2">
    <source>
        <dbReference type="SAM" id="MobiDB-lite"/>
    </source>
</evidence>
<feature type="compositionally biased region" description="Polar residues" evidence="2">
    <location>
        <begin position="369"/>
        <end position="403"/>
    </location>
</feature>
<evidence type="ECO:0000256" key="1">
    <source>
        <dbReference type="SAM" id="Coils"/>
    </source>
</evidence>
<feature type="region of interest" description="Disordered" evidence="2">
    <location>
        <begin position="672"/>
        <end position="717"/>
    </location>
</feature>
<feature type="coiled-coil region" evidence="1">
    <location>
        <begin position="164"/>
        <end position="226"/>
    </location>
</feature>